<dbReference type="InterPro" id="IPR005151">
    <property type="entry name" value="Tail-specific_protease"/>
</dbReference>
<dbReference type="GO" id="GO:0030288">
    <property type="term" value="C:outer membrane-bounded periplasmic space"/>
    <property type="evidence" value="ECO:0007669"/>
    <property type="project" value="TreeGrafter"/>
</dbReference>
<dbReference type="Gene3D" id="3.30.750.44">
    <property type="match status" value="1"/>
</dbReference>
<proteinExistence type="inferred from homology"/>
<dbReference type="Pfam" id="PF22694">
    <property type="entry name" value="CtpB_N-like"/>
    <property type="match status" value="1"/>
</dbReference>
<dbReference type="Pfam" id="PF03572">
    <property type="entry name" value="Peptidase_S41"/>
    <property type="match status" value="1"/>
</dbReference>
<dbReference type="Gene3D" id="3.90.226.10">
    <property type="entry name" value="2-enoyl-CoA Hydratase, Chain A, domain 1"/>
    <property type="match status" value="1"/>
</dbReference>
<dbReference type="NCBIfam" id="TIGR00225">
    <property type="entry name" value="prc"/>
    <property type="match status" value="1"/>
</dbReference>
<dbReference type="SMART" id="SM00228">
    <property type="entry name" value="PDZ"/>
    <property type="match status" value="1"/>
</dbReference>
<evidence type="ECO:0000256" key="6">
    <source>
        <dbReference type="SAM" id="Phobius"/>
    </source>
</evidence>
<dbReference type="GO" id="GO:0007165">
    <property type="term" value="P:signal transduction"/>
    <property type="evidence" value="ECO:0007669"/>
    <property type="project" value="TreeGrafter"/>
</dbReference>
<sequence>MSDKDQIREGNYTDEEMGFKPKKKRGKIALIVAIIIITNLCTAFVASKYWINIPLIDDGSGVSIKPTREEIEAFGKLFVVKNNLEKYYYGDLDEKKMVEGAVKGMTTGVGDPYTVFMNKEEFEKWNADTEGVYVGLGIQVGVIDNKIVITAPFEDSPAAKAGILAGDVILGINGEAMTGENLEKAVGMMKGKKGESVNLTLFREGKGEFKVDVTREEITMVTVKSEMLDDSVGYIRITSFDEHTSDNFNKQIHELKNKGMKGLLLDLRGNPGGLVKECVKVASNFIPKDETVVYTIDKAENKNLYKSVGGDFYDLPLVVLTDEGTASASEIVSGALRDYNKATLVGEKTFGKGIVQNIIYRSKDGFGDGTALKLTVSSYYTPKGNNIHKKGIEPDEVVEIPQEVREQKYDRSIDPQFQKGLEIIKNKVK</sequence>
<comment type="similarity">
    <text evidence="1 5">Belongs to the peptidase S41A family.</text>
</comment>
<keyword evidence="6" id="KW-1133">Transmembrane helix</keyword>
<dbReference type="InterPro" id="IPR036034">
    <property type="entry name" value="PDZ_sf"/>
</dbReference>
<dbReference type="InterPro" id="IPR001478">
    <property type="entry name" value="PDZ"/>
</dbReference>
<evidence type="ECO:0000256" key="4">
    <source>
        <dbReference type="ARBA" id="ARBA00022825"/>
    </source>
</evidence>
<feature type="transmembrane region" description="Helical" evidence="6">
    <location>
        <begin position="28"/>
        <end position="51"/>
    </location>
</feature>
<evidence type="ECO:0000256" key="3">
    <source>
        <dbReference type="ARBA" id="ARBA00022801"/>
    </source>
</evidence>
<dbReference type="InterPro" id="IPR041489">
    <property type="entry name" value="PDZ_6"/>
</dbReference>
<dbReference type="Proteomes" id="UP000184526">
    <property type="component" value="Unassembled WGS sequence"/>
</dbReference>
<dbReference type="GO" id="GO:0004175">
    <property type="term" value="F:endopeptidase activity"/>
    <property type="evidence" value="ECO:0007669"/>
    <property type="project" value="TreeGrafter"/>
</dbReference>
<evidence type="ECO:0000256" key="2">
    <source>
        <dbReference type="ARBA" id="ARBA00022670"/>
    </source>
</evidence>
<protein>
    <submittedName>
        <fullName evidence="8">C-terminal processing peptidase-3. Serine peptidase. MEROPS family S41A</fullName>
    </submittedName>
</protein>
<keyword evidence="6" id="KW-0472">Membrane</keyword>
<dbReference type="GO" id="GO:0008236">
    <property type="term" value="F:serine-type peptidase activity"/>
    <property type="evidence" value="ECO:0007669"/>
    <property type="project" value="UniProtKB-KW"/>
</dbReference>
<evidence type="ECO:0000313" key="8">
    <source>
        <dbReference type="EMBL" id="SHH92330.1"/>
    </source>
</evidence>
<dbReference type="CDD" id="cd06782">
    <property type="entry name" value="cpPDZ_CPP-like"/>
    <property type="match status" value="1"/>
</dbReference>
<dbReference type="SUPFAM" id="SSF50156">
    <property type="entry name" value="PDZ domain-like"/>
    <property type="match status" value="1"/>
</dbReference>
<gene>
    <name evidence="8" type="ORF">SAMN02745196_01944</name>
</gene>
<dbReference type="GO" id="GO:0006508">
    <property type="term" value="P:proteolysis"/>
    <property type="evidence" value="ECO:0007669"/>
    <property type="project" value="UniProtKB-KW"/>
</dbReference>
<dbReference type="FunFam" id="2.30.42.10:FF:000063">
    <property type="entry name" value="Peptidase, S41 family"/>
    <property type="match status" value="1"/>
</dbReference>
<evidence type="ECO:0000256" key="5">
    <source>
        <dbReference type="RuleBase" id="RU004404"/>
    </source>
</evidence>
<dbReference type="EMBL" id="FQXP01000006">
    <property type="protein sequence ID" value="SHH92330.1"/>
    <property type="molecule type" value="Genomic_DNA"/>
</dbReference>
<dbReference type="PANTHER" id="PTHR32060">
    <property type="entry name" value="TAIL-SPECIFIC PROTEASE"/>
    <property type="match status" value="1"/>
</dbReference>
<dbReference type="Pfam" id="PF17820">
    <property type="entry name" value="PDZ_6"/>
    <property type="match status" value="1"/>
</dbReference>
<reference evidence="8 9" key="1">
    <citation type="submission" date="2016-11" db="EMBL/GenBank/DDBJ databases">
        <authorList>
            <person name="Jaros S."/>
            <person name="Januszkiewicz K."/>
            <person name="Wedrychowicz H."/>
        </authorList>
    </citation>
    <scope>NUCLEOTIDE SEQUENCE [LARGE SCALE GENOMIC DNA]</scope>
    <source>
        <strain evidence="8 9">DSM 3089</strain>
    </source>
</reference>
<evidence type="ECO:0000313" key="9">
    <source>
        <dbReference type="Proteomes" id="UP000184526"/>
    </source>
</evidence>
<dbReference type="AlphaFoldDB" id="A0A1M5WXV0"/>
<name>A0A1M5WXV0_9CLOT</name>
<keyword evidence="4 5" id="KW-0720">Serine protease</keyword>
<keyword evidence="9" id="KW-1185">Reference proteome</keyword>
<dbReference type="CDD" id="cd07560">
    <property type="entry name" value="Peptidase_S41_CPP"/>
    <property type="match status" value="1"/>
</dbReference>
<evidence type="ECO:0000256" key="1">
    <source>
        <dbReference type="ARBA" id="ARBA00009179"/>
    </source>
</evidence>
<dbReference type="SMART" id="SM00245">
    <property type="entry name" value="TSPc"/>
    <property type="match status" value="1"/>
</dbReference>
<dbReference type="SUPFAM" id="SSF52096">
    <property type="entry name" value="ClpP/crotonase"/>
    <property type="match status" value="1"/>
</dbReference>
<dbReference type="PANTHER" id="PTHR32060:SF30">
    <property type="entry name" value="CARBOXY-TERMINAL PROCESSING PROTEASE CTPA"/>
    <property type="match status" value="1"/>
</dbReference>
<accession>A0A1M5WXV0</accession>
<dbReference type="InterPro" id="IPR004447">
    <property type="entry name" value="Peptidase_S41A"/>
</dbReference>
<dbReference type="Gene3D" id="2.30.42.10">
    <property type="match status" value="1"/>
</dbReference>
<keyword evidence="2 5" id="KW-0645">Protease</keyword>
<dbReference type="InterPro" id="IPR055210">
    <property type="entry name" value="CtpA/B_N"/>
</dbReference>
<organism evidence="8 9">
    <name type="scientific">Clostridium collagenovorans DSM 3089</name>
    <dbReference type="NCBI Taxonomy" id="1121306"/>
    <lineage>
        <taxon>Bacteria</taxon>
        <taxon>Bacillati</taxon>
        <taxon>Bacillota</taxon>
        <taxon>Clostridia</taxon>
        <taxon>Eubacteriales</taxon>
        <taxon>Clostridiaceae</taxon>
        <taxon>Clostridium</taxon>
    </lineage>
</organism>
<dbReference type="STRING" id="1121306.SAMN02745196_01944"/>
<feature type="domain" description="PDZ" evidence="7">
    <location>
        <begin position="114"/>
        <end position="190"/>
    </location>
</feature>
<evidence type="ECO:0000259" key="7">
    <source>
        <dbReference type="PROSITE" id="PS50106"/>
    </source>
</evidence>
<keyword evidence="6" id="KW-0812">Transmembrane</keyword>
<dbReference type="PROSITE" id="PS50106">
    <property type="entry name" value="PDZ"/>
    <property type="match status" value="1"/>
</dbReference>
<dbReference type="InterPro" id="IPR029045">
    <property type="entry name" value="ClpP/crotonase-like_dom_sf"/>
</dbReference>
<keyword evidence="3 5" id="KW-0378">Hydrolase</keyword>